<dbReference type="Pfam" id="PF26071">
    <property type="entry name" value="DUF8028"/>
    <property type="match status" value="1"/>
</dbReference>
<dbReference type="EMBL" id="AOIA01000033">
    <property type="protein sequence ID" value="ELY64400.1"/>
    <property type="molecule type" value="Genomic_DNA"/>
</dbReference>
<accession>L9XRJ5</accession>
<keyword evidence="2" id="KW-0472">Membrane</keyword>
<gene>
    <name evidence="3" type="ORF">C492_05710</name>
</gene>
<evidence type="ECO:0000256" key="2">
    <source>
        <dbReference type="SAM" id="Phobius"/>
    </source>
</evidence>
<dbReference type="STRING" id="1227498.C492_05710"/>
<keyword evidence="2" id="KW-1133">Transmembrane helix</keyword>
<proteinExistence type="predicted"/>
<dbReference type="AlphaFoldDB" id="L9XRJ5"/>
<evidence type="ECO:0000313" key="3">
    <source>
        <dbReference type="EMBL" id="ELY64400.1"/>
    </source>
</evidence>
<evidence type="ECO:0000256" key="1">
    <source>
        <dbReference type="SAM" id="MobiDB-lite"/>
    </source>
</evidence>
<feature type="transmembrane region" description="Helical" evidence="2">
    <location>
        <begin position="63"/>
        <end position="82"/>
    </location>
</feature>
<keyword evidence="2" id="KW-0812">Transmembrane</keyword>
<name>L9XRJ5_9EURY</name>
<keyword evidence="4" id="KW-1185">Reference proteome</keyword>
<feature type="compositionally biased region" description="Polar residues" evidence="1">
    <location>
        <begin position="1"/>
        <end position="12"/>
    </location>
</feature>
<dbReference type="Proteomes" id="UP000011531">
    <property type="component" value="Unassembled WGS sequence"/>
</dbReference>
<comment type="caution">
    <text evidence="3">The sequence shown here is derived from an EMBL/GenBank/DDBJ whole genome shotgun (WGS) entry which is preliminary data.</text>
</comment>
<reference evidence="3 4" key="1">
    <citation type="journal article" date="2014" name="PLoS Genet.">
        <title>Phylogenetically driven sequencing of extremely halophilic archaea reveals strategies for static and dynamic osmo-response.</title>
        <authorList>
            <person name="Becker E.A."/>
            <person name="Seitzer P.M."/>
            <person name="Tritt A."/>
            <person name="Larsen D."/>
            <person name="Krusor M."/>
            <person name="Yao A.I."/>
            <person name="Wu D."/>
            <person name="Madern D."/>
            <person name="Eisen J.A."/>
            <person name="Darling A.E."/>
            <person name="Facciotti M.T."/>
        </authorList>
    </citation>
    <scope>NUCLEOTIDE SEQUENCE [LARGE SCALE GENOMIC DNA]</scope>
    <source>
        <strain evidence="3 4">DSM 18795</strain>
    </source>
</reference>
<dbReference type="RefSeq" id="WP_008421303.1">
    <property type="nucleotide sequence ID" value="NZ_AOIA01000033.1"/>
</dbReference>
<sequence length="94" mass="9868">MSNHSPLSNDSVAPTDPDAAGADRYRSRLVRSITGPARFLAFWTAIVLPFVHVPLLVHGLDDPGAVLAFAVLLGGNAVALYVGHDHNRAPATDG</sequence>
<feature type="region of interest" description="Disordered" evidence="1">
    <location>
        <begin position="1"/>
        <end position="20"/>
    </location>
</feature>
<evidence type="ECO:0000313" key="4">
    <source>
        <dbReference type="Proteomes" id="UP000011531"/>
    </source>
</evidence>
<dbReference type="InterPro" id="IPR058341">
    <property type="entry name" value="DUF8028"/>
</dbReference>
<feature type="transmembrane region" description="Helical" evidence="2">
    <location>
        <begin position="37"/>
        <end position="57"/>
    </location>
</feature>
<organism evidence="3 4">
    <name type="scientific">Natronococcus jeotgali DSM 18795</name>
    <dbReference type="NCBI Taxonomy" id="1227498"/>
    <lineage>
        <taxon>Archaea</taxon>
        <taxon>Methanobacteriati</taxon>
        <taxon>Methanobacteriota</taxon>
        <taxon>Stenosarchaea group</taxon>
        <taxon>Halobacteria</taxon>
        <taxon>Halobacteriales</taxon>
        <taxon>Natrialbaceae</taxon>
        <taxon>Natronococcus</taxon>
    </lineage>
</organism>
<protein>
    <submittedName>
        <fullName evidence="3">Uncharacterized protein</fullName>
    </submittedName>
</protein>
<dbReference type="OrthoDB" id="340775at2157"/>